<accession>A0A5B7FX41</accession>
<dbReference type="AlphaFoldDB" id="A0A5B7FX41"/>
<protein>
    <submittedName>
        <fullName evidence="1">Uncharacterized protein</fullName>
    </submittedName>
</protein>
<dbReference type="EMBL" id="VSRR010010611">
    <property type="protein sequence ID" value="MPC52081.1"/>
    <property type="molecule type" value="Genomic_DNA"/>
</dbReference>
<comment type="caution">
    <text evidence="1">The sequence shown here is derived from an EMBL/GenBank/DDBJ whole genome shotgun (WGS) entry which is preliminary data.</text>
</comment>
<keyword evidence="2" id="KW-1185">Reference proteome</keyword>
<sequence length="91" mass="9896">MSKLKLSQERAGGSRPGSLATWAPALSLLSTWVPASLSTASQPINAMTHNSYTDTRPRLDKTLMTQYTARVEAWPAVDVTASLLGLHAMRR</sequence>
<name>A0A5B7FX41_PORTR</name>
<dbReference type="Proteomes" id="UP000324222">
    <property type="component" value="Unassembled WGS sequence"/>
</dbReference>
<gene>
    <name evidence="1" type="ORF">E2C01_045941</name>
</gene>
<reference evidence="1 2" key="1">
    <citation type="submission" date="2019-05" db="EMBL/GenBank/DDBJ databases">
        <title>Another draft genome of Portunus trituberculatus and its Hox gene families provides insights of decapod evolution.</title>
        <authorList>
            <person name="Jeong J.-H."/>
            <person name="Song I."/>
            <person name="Kim S."/>
            <person name="Choi T."/>
            <person name="Kim D."/>
            <person name="Ryu S."/>
            <person name="Kim W."/>
        </authorList>
    </citation>
    <scope>NUCLEOTIDE SEQUENCE [LARGE SCALE GENOMIC DNA]</scope>
    <source>
        <tissue evidence="1">Muscle</tissue>
    </source>
</reference>
<evidence type="ECO:0000313" key="1">
    <source>
        <dbReference type="EMBL" id="MPC52081.1"/>
    </source>
</evidence>
<evidence type="ECO:0000313" key="2">
    <source>
        <dbReference type="Proteomes" id="UP000324222"/>
    </source>
</evidence>
<organism evidence="1 2">
    <name type="scientific">Portunus trituberculatus</name>
    <name type="common">Swimming crab</name>
    <name type="synonym">Neptunus trituberculatus</name>
    <dbReference type="NCBI Taxonomy" id="210409"/>
    <lineage>
        <taxon>Eukaryota</taxon>
        <taxon>Metazoa</taxon>
        <taxon>Ecdysozoa</taxon>
        <taxon>Arthropoda</taxon>
        <taxon>Crustacea</taxon>
        <taxon>Multicrustacea</taxon>
        <taxon>Malacostraca</taxon>
        <taxon>Eumalacostraca</taxon>
        <taxon>Eucarida</taxon>
        <taxon>Decapoda</taxon>
        <taxon>Pleocyemata</taxon>
        <taxon>Brachyura</taxon>
        <taxon>Eubrachyura</taxon>
        <taxon>Portunoidea</taxon>
        <taxon>Portunidae</taxon>
        <taxon>Portuninae</taxon>
        <taxon>Portunus</taxon>
    </lineage>
</organism>
<proteinExistence type="predicted"/>